<feature type="compositionally biased region" description="Basic and acidic residues" evidence="1">
    <location>
        <begin position="53"/>
        <end position="67"/>
    </location>
</feature>
<sequence>DLELREDESEVNKVFQVQGAKGNVDDGNNKWPSLNENVKNIWGKGLRNGSNDVEMKERNGVKPRGTDDVIKPKRVTSLSSNDDKLSMKNLKSVSKPFVGIGKMSFKKGSSKSRNLIKDWEGMEFEDEDIEDGESHNKDLELREDESEVNKVFQVQGAKGNVDDGNNKWPSLNENVKNIWGKGLRNGSNDVEMKERNGVKPRSLASVFQGNEIGSEIMYGKALNNQCANLGEDNESSMCGRAYGRASFVRVVIKVDASNEFVEDVEVWYEKMGKSMKLRV</sequence>
<comment type="caution">
    <text evidence="2">The sequence shown here is derived from an EMBL/GenBank/DDBJ whole genome shotgun (WGS) entry which is preliminary data.</text>
</comment>
<dbReference type="AlphaFoldDB" id="A0A699JPY4"/>
<dbReference type="EMBL" id="BKCJ010429814">
    <property type="protein sequence ID" value="GFA47100.1"/>
    <property type="molecule type" value="Genomic_DNA"/>
</dbReference>
<evidence type="ECO:0000256" key="1">
    <source>
        <dbReference type="SAM" id="MobiDB-lite"/>
    </source>
</evidence>
<organism evidence="2">
    <name type="scientific">Tanacetum cinerariifolium</name>
    <name type="common">Dalmatian daisy</name>
    <name type="synonym">Chrysanthemum cinerariifolium</name>
    <dbReference type="NCBI Taxonomy" id="118510"/>
    <lineage>
        <taxon>Eukaryota</taxon>
        <taxon>Viridiplantae</taxon>
        <taxon>Streptophyta</taxon>
        <taxon>Embryophyta</taxon>
        <taxon>Tracheophyta</taxon>
        <taxon>Spermatophyta</taxon>
        <taxon>Magnoliopsida</taxon>
        <taxon>eudicotyledons</taxon>
        <taxon>Gunneridae</taxon>
        <taxon>Pentapetalae</taxon>
        <taxon>asterids</taxon>
        <taxon>campanulids</taxon>
        <taxon>Asterales</taxon>
        <taxon>Asteraceae</taxon>
        <taxon>Asteroideae</taxon>
        <taxon>Anthemideae</taxon>
        <taxon>Anthemidinae</taxon>
        <taxon>Tanacetum</taxon>
    </lineage>
</organism>
<feature type="region of interest" description="Disordered" evidence="1">
    <location>
        <begin position="45"/>
        <end position="67"/>
    </location>
</feature>
<protein>
    <submittedName>
        <fullName evidence="2">Uncharacterized protein</fullName>
    </submittedName>
</protein>
<evidence type="ECO:0000313" key="2">
    <source>
        <dbReference type="EMBL" id="GFA47100.1"/>
    </source>
</evidence>
<gene>
    <name evidence="2" type="ORF">Tci_619072</name>
</gene>
<accession>A0A699JPY4</accession>
<feature type="non-terminal residue" evidence="2">
    <location>
        <position position="1"/>
    </location>
</feature>
<reference evidence="2" key="1">
    <citation type="journal article" date="2019" name="Sci. Rep.">
        <title>Draft genome of Tanacetum cinerariifolium, the natural source of mosquito coil.</title>
        <authorList>
            <person name="Yamashiro T."/>
            <person name="Shiraishi A."/>
            <person name="Satake H."/>
            <person name="Nakayama K."/>
        </authorList>
    </citation>
    <scope>NUCLEOTIDE SEQUENCE</scope>
</reference>
<proteinExistence type="predicted"/>
<name>A0A699JPY4_TANCI</name>